<accession>A0ABX1W421</accession>
<comment type="caution">
    <text evidence="1">The sequence shown here is derived from an EMBL/GenBank/DDBJ whole genome shotgun (WGS) entry which is preliminary data.</text>
</comment>
<protein>
    <submittedName>
        <fullName evidence="1">Uncharacterized protein</fullName>
    </submittedName>
</protein>
<proteinExistence type="predicted"/>
<gene>
    <name evidence="1" type="ORF">HK413_09860</name>
</gene>
<name>A0ABX1W421_9SPHI</name>
<dbReference type="EMBL" id="JABFCR010000043">
    <property type="protein sequence ID" value="NNU34368.1"/>
    <property type="molecule type" value="Genomic_DNA"/>
</dbReference>
<dbReference type="Proteomes" id="UP000566071">
    <property type="component" value="Unassembled WGS sequence"/>
</dbReference>
<organism evidence="1 2">
    <name type="scientific">Mucilaginibacter humi</name>
    <dbReference type="NCBI Taxonomy" id="2732510"/>
    <lineage>
        <taxon>Bacteria</taxon>
        <taxon>Pseudomonadati</taxon>
        <taxon>Bacteroidota</taxon>
        <taxon>Sphingobacteriia</taxon>
        <taxon>Sphingobacteriales</taxon>
        <taxon>Sphingobacteriaceae</taxon>
        <taxon>Mucilaginibacter</taxon>
    </lineage>
</organism>
<keyword evidence="2" id="KW-1185">Reference proteome</keyword>
<evidence type="ECO:0000313" key="1">
    <source>
        <dbReference type="EMBL" id="NNU34368.1"/>
    </source>
</evidence>
<evidence type="ECO:0000313" key="2">
    <source>
        <dbReference type="Proteomes" id="UP000566071"/>
    </source>
</evidence>
<reference evidence="1 2" key="1">
    <citation type="submission" date="2020-05" db="EMBL/GenBank/DDBJ databases">
        <authorList>
            <person name="Khan S.A."/>
            <person name="Jeon C.O."/>
            <person name="Chun B.H."/>
        </authorList>
    </citation>
    <scope>NUCLEOTIDE SEQUENCE [LARGE SCALE GENOMIC DNA]</scope>
    <source>
        <strain evidence="1 2">S1162</strain>
    </source>
</reference>
<sequence>MTNKTPDFASIDITTKNGNGWFKNLAPSVVTYRPLPVMRPMQFYSPKYNVDPWCSYQA</sequence>